<feature type="compositionally biased region" description="Acidic residues" evidence="1">
    <location>
        <begin position="93"/>
        <end position="106"/>
    </location>
</feature>
<organism evidence="3 4">
    <name type="scientific">Fragilariopsis cylindrus CCMP1102</name>
    <dbReference type="NCBI Taxonomy" id="635003"/>
    <lineage>
        <taxon>Eukaryota</taxon>
        <taxon>Sar</taxon>
        <taxon>Stramenopiles</taxon>
        <taxon>Ochrophyta</taxon>
        <taxon>Bacillariophyta</taxon>
        <taxon>Bacillariophyceae</taxon>
        <taxon>Bacillariophycidae</taxon>
        <taxon>Bacillariales</taxon>
        <taxon>Bacillariaceae</taxon>
        <taxon>Fragilariopsis</taxon>
    </lineage>
</organism>
<dbReference type="OrthoDB" id="40253at2759"/>
<dbReference type="KEGG" id="fcy:FRACYDRAFT_246430"/>
<feature type="region of interest" description="Disordered" evidence="1">
    <location>
        <begin position="57"/>
        <end position="109"/>
    </location>
</feature>
<feature type="compositionally biased region" description="Basic and acidic residues" evidence="1">
    <location>
        <begin position="537"/>
        <end position="546"/>
    </location>
</feature>
<gene>
    <name evidence="3" type="ORF">FRACYDRAFT_246430</name>
</gene>
<evidence type="ECO:0008006" key="5">
    <source>
        <dbReference type="Google" id="ProtNLM"/>
    </source>
</evidence>
<feature type="compositionally biased region" description="Polar residues" evidence="1">
    <location>
        <begin position="523"/>
        <end position="536"/>
    </location>
</feature>
<proteinExistence type="predicted"/>
<keyword evidence="2" id="KW-1133">Transmembrane helix</keyword>
<evidence type="ECO:0000313" key="4">
    <source>
        <dbReference type="Proteomes" id="UP000095751"/>
    </source>
</evidence>
<dbReference type="Proteomes" id="UP000095751">
    <property type="component" value="Unassembled WGS sequence"/>
</dbReference>
<feature type="compositionally biased region" description="Low complexity" evidence="1">
    <location>
        <begin position="57"/>
        <end position="82"/>
    </location>
</feature>
<evidence type="ECO:0000256" key="1">
    <source>
        <dbReference type="SAM" id="MobiDB-lite"/>
    </source>
</evidence>
<feature type="compositionally biased region" description="Basic and acidic residues" evidence="1">
    <location>
        <begin position="83"/>
        <end position="92"/>
    </location>
</feature>
<accession>A0A1E7EXW5</accession>
<name>A0A1E7EXW5_9STRA</name>
<sequence>MKTYVGVKITFVFVVIFCVASTVRFSMRIGNPYAAEFGETIAEGGGAVRHYTININSNSSKNNSNNSNGTTTTTTTSLQQIKENIKKEKQKENDDEEQEQEGEESNEQTNATFLFDTNTSSDNNSFSACIMWMDDNHRLEEWLAYHYYVMKLRYVVIAVDQKSITSPQHIVDRWNDYEKKYSNLNMTIITWKDSEYISDYRVRMKEIDEAESMSILEHGNEKTRYHRYRQHEFYRMCSTHLLKQNKTWVSYHDTDEFVTFAHSKKPNSTDITEDGIKKMKQPYYFLDLLNDIKKRLPPGTSTHLNDTGLSCLSIQRRRYCSNELNEEETKQLLLSSSSSSSLDSNSNNVGIISQNLDTMRYKYLTPGYDGQQKAFIDLSQHNPRAYIHNQYKGKHQKRKWETHRPMLDLCKREEMFRADNIEKIIREERLIVNHYLGSWAAYSFRDDARRGGLRSYEAWLERSNYTNGEYSTVIRPWLQGFITLVGGSDIASYLLQDAGKFPKTFNGTERINDYEYKYKLNSRPGQDQTRSRTSGLETKEELEKERKAKMKRKYNKSKKAKKKAS</sequence>
<feature type="compositionally biased region" description="Basic residues" evidence="1">
    <location>
        <begin position="547"/>
        <end position="565"/>
    </location>
</feature>
<dbReference type="EMBL" id="KV784370">
    <property type="protein sequence ID" value="OEU10676.1"/>
    <property type="molecule type" value="Genomic_DNA"/>
</dbReference>
<evidence type="ECO:0000313" key="3">
    <source>
        <dbReference type="EMBL" id="OEU10676.1"/>
    </source>
</evidence>
<keyword evidence="2" id="KW-0472">Membrane</keyword>
<keyword evidence="2" id="KW-0812">Transmembrane</keyword>
<keyword evidence="4" id="KW-1185">Reference proteome</keyword>
<reference evidence="3 4" key="1">
    <citation type="submission" date="2016-09" db="EMBL/GenBank/DDBJ databases">
        <title>Extensive genetic diversity and differential bi-allelic expression allows diatom success in the polar Southern Ocean.</title>
        <authorList>
            <consortium name="DOE Joint Genome Institute"/>
            <person name="Mock T."/>
            <person name="Otillar R.P."/>
            <person name="Strauss J."/>
            <person name="Dupont C."/>
            <person name="Frickenhaus S."/>
            <person name="Maumus F."/>
            <person name="Mcmullan M."/>
            <person name="Sanges R."/>
            <person name="Schmutz J."/>
            <person name="Toseland A."/>
            <person name="Valas R."/>
            <person name="Veluchamy A."/>
            <person name="Ward B.J."/>
            <person name="Allen A."/>
            <person name="Barry K."/>
            <person name="Falciatore A."/>
            <person name="Ferrante M."/>
            <person name="Fortunato A.E."/>
            <person name="Gloeckner G."/>
            <person name="Gruber A."/>
            <person name="Hipkin R."/>
            <person name="Janech M."/>
            <person name="Kroth P."/>
            <person name="Leese F."/>
            <person name="Lindquist E."/>
            <person name="Lyon B.R."/>
            <person name="Martin J."/>
            <person name="Mayer C."/>
            <person name="Parker M."/>
            <person name="Quesneville H."/>
            <person name="Raymond J."/>
            <person name="Uhlig C."/>
            <person name="Valentin K.U."/>
            <person name="Worden A.Z."/>
            <person name="Armbrust E.V."/>
            <person name="Bowler C."/>
            <person name="Green B."/>
            <person name="Moulton V."/>
            <person name="Van Oosterhout C."/>
            <person name="Grigoriev I."/>
        </authorList>
    </citation>
    <scope>NUCLEOTIDE SEQUENCE [LARGE SCALE GENOMIC DNA]</scope>
    <source>
        <strain evidence="3 4">CCMP1102</strain>
    </source>
</reference>
<protein>
    <recommendedName>
        <fullName evidence="5">Glycosyltransferase family 92 protein</fullName>
    </recommendedName>
</protein>
<dbReference type="AlphaFoldDB" id="A0A1E7EXW5"/>
<feature type="region of interest" description="Disordered" evidence="1">
    <location>
        <begin position="521"/>
        <end position="565"/>
    </location>
</feature>
<dbReference type="InParanoid" id="A0A1E7EXW5"/>
<feature type="transmembrane region" description="Helical" evidence="2">
    <location>
        <begin position="7"/>
        <end position="27"/>
    </location>
</feature>
<evidence type="ECO:0000256" key="2">
    <source>
        <dbReference type="SAM" id="Phobius"/>
    </source>
</evidence>